<feature type="transmembrane region" description="Helical" evidence="8">
    <location>
        <begin position="330"/>
        <end position="349"/>
    </location>
</feature>
<name>A0A0D7B971_9AGAR</name>
<feature type="transmembrane region" description="Helical" evidence="8">
    <location>
        <begin position="402"/>
        <end position="420"/>
    </location>
</feature>
<dbReference type="SUPFAM" id="SSF103473">
    <property type="entry name" value="MFS general substrate transporter"/>
    <property type="match status" value="1"/>
</dbReference>
<feature type="transmembrane region" description="Helical" evidence="8">
    <location>
        <begin position="465"/>
        <end position="483"/>
    </location>
</feature>
<dbReference type="InterPro" id="IPR011701">
    <property type="entry name" value="MFS"/>
</dbReference>
<evidence type="ECO:0000256" key="1">
    <source>
        <dbReference type="ARBA" id="ARBA00004141"/>
    </source>
</evidence>
<gene>
    <name evidence="9" type="ORF">CYLTODRAFT_397817</name>
</gene>
<feature type="transmembrane region" description="Helical" evidence="8">
    <location>
        <begin position="221"/>
        <end position="243"/>
    </location>
</feature>
<organism evidence="9 10">
    <name type="scientific">Cylindrobasidium torrendii FP15055 ss-10</name>
    <dbReference type="NCBI Taxonomy" id="1314674"/>
    <lineage>
        <taxon>Eukaryota</taxon>
        <taxon>Fungi</taxon>
        <taxon>Dikarya</taxon>
        <taxon>Basidiomycota</taxon>
        <taxon>Agaricomycotina</taxon>
        <taxon>Agaricomycetes</taxon>
        <taxon>Agaricomycetidae</taxon>
        <taxon>Agaricales</taxon>
        <taxon>Marasmiineae</taxon>
        <taxon>Physalacriaceae</taxon>
        <taxon>Cylindrobasidium</taxon>
    </lineage>
</organism>
<keyword evidence="2" id="KW-0813">Transport</keyword>
<accession>A0A0D7B971</accession>
<dbReference type="Proteomes" id="UP000054007">
    <property type="component" value="Unassembled WGS sequence"/>
</dbReference>
<evidence type="ECO:0000256" key="5">
    <source>
        <dbReference type="ARBA" id="ARBA00023136"/>
    </source>
</evidence>
<dbReference type="InterPro" id="IPR036259">
    <property type="entry name" value="MFS_trans_sf"/>
</dbReference>
<proteinExistence type="inferred from homology"/>
<feature type="region of interest" description="Disordered" evidence="7">
    <location>
        <begin position="494"/>
        <end position="521"/>
    </location>
</feature>
<feature type="transmembrane region" description="Helical" evidence="8">
    <location>
        <begin position="293"/>
        <end position="318"/>
    </location>
</feature>
<dbReference type="PANTHER" id="PTHR43791">
    <property type="entry name" value="PERMEASE-RELATED"/>
    <property type="match status" value="1"/>
</dbReference>
<dbReference type="GO" id="GO:0016020">
    <property type="term" value="C:membrane"/>
    <property type="evidence" value="ECO:0007669"/>
    <property type="project" value="UniProtKB-SubCell"/>
</dbReference>
<comment type="similarity">
    <text evidence="6">Belongs to the major facilitator superfamily. Allantoate permease family.</text>
</comment>
<feature type="transmembrane region" description="Helical" evidence="8">
    <location>
        <begin position="152"/>
        <end position="175"/>
    </location>
</feature>
<feature type="transmembrane region" description="Helical" evidence="8">
    <location>
        <begin position="98"/>
        <end position="120"/>
    </location>
</feature>
<feature type="transmembrane region" description="Helical" evidence="8">
    <location>
        <begin position="356"/>
        <end position="376"/>
    </location>
</feature>
<dbReference type="Gene3D" id="1.20.1250.20">
    <property type="entry name" value="MFS general substrate transporter like domains"/>
    <property type="match status" value="2"/>
</dbReference>
<evidence type="ECO:0000256" key="2">
    <source>
        <dbReference type="ARBA" id="ARBA00022448"/>
    </source>
</evidence>
<evidence type="ECO:0000256" key="4">
    <source>
        <dbReference type="ARBA" id="ARBA00022989"/>
    </source>
</evidence>
<dbReference type="FunFam" id="1.20.1250.20:FF:000065">
    <property type="entry name" value="Putative MFS pantothenate transporter"/>
    <property type="match status" value="1"/>
</dbReference>
<evidence type="ECO:0000256" key="8">
    <source>
        <dbReference type="SAM" id="Phobius"/>
    </source>
</evidence>
<dbReference type="GO" id="GO:0022857">
    <property type="term" value="F:transmembrane transporter activity"/>
    <property type="evidence" value="ECO:0007669"/>
    <property type="project" value="InterPro"/>
</dbReference>
<comment type="subcellular location">
    <subcellularLocation>
        <location evidence="1">Membrane</location>
        <topology evidence="1">Multi-pass membrane protein</topology>
    </subcellularLocation>
</comment>
<keyword evidence="5 8" id="KW-0472">Membrane</keyword>
<dbReference type="PANTHER" id="PTHR43791:SF36">
    <property type="entry name" value="TRANSPORTER, PUTATIVE (AFU_ORTHOLOGUE AFUA_6G08340)-RELATED"/>
    <property type="match status" value="1"/>
</dbReference>
<dbReference type="OrthoDB" id="3639251at2759"/>
<dbReference type="Pfam" id="PF07690">
    <property type="entry name" value="MFS_1"/>
    <property type="match status" value="1"/>
</dbReference>
<feature type="transmembrane region" description="Helical" evidence="8">
    <location>
        <begin position="432"/>
        <end position="453"/>
    </location>
</feature>
<evidence type="ECO:0000256" key="3">
    <source>
        <dbReference type="ARBA" id="ARBA00022692"/>
    </source>
</evidence>
<evidence type="ECO:0000313" key="9">
    <source>
        <dbReference type="EMBL" id="KIY67057.1"/>
    </source>
</evidence>
<feature type="transmembrane region" description="Helical" evidence="8">
    <location>
        <begin position="127"/>
        <end position="146"/>
    </location>
</feature>
<keyword evidence="4 8" id="KW-1133">Transmembrane helix</keyword>
<evidence type="ECO:0000256" key="7">
    <source>
        <dbReference type="SAM" id="MobiDB-lite"/>
    </source>
</evidence>
<dbReference type="EMBL" id="KN880536">
    <property type="protein sequence ID" value="KIY67057.1"/>
    <property type="molecule type" value="Genomic_DNA"/>
</dbReference>
<reference evidence="9 10" key="1">
    <citation type="journal article" date="2015" name="Fungal Genet. Biol.">
        <title>Evolution of novel wood decay mechanisms in Agaricales revealed by the genome sequences of Fistulina hepatica and Cylindrobasidium torrendii.</title>
        <authorList>
            <person name="Floudas D."/>
            <person name="Held B.W."/>
            <person name="Riley R."/>
            <person name="Nagy L.G."/>
            <person name="Koehler G."/>
            <person name="Ransdell A.S."/>
            <person name="Younus H."/>
            <person name="Chow J."/>
            <person name="Chiniquy J."/>
            <person name="Lipzen A."/>
            <person name="Tritt A."/>
            <person name="Sun H."/>
            <person name="Haridas S."/>
            <person name="LaButti K."/>
            <person name="Ohm R.A."/>
            <person name="Kues U."/>
            <person name="Blanchette R.A."/>
            <person name="Grigoriev I.V."/>
            <person name="Minto R.E."/>
            <person name="Hibbett D.S."/>
        </authorList>
    </citation>
    <scope>NUCLEOTIDE SEQUENCE [LARGE SCALE GENOMIC DNA]</scope>
    <source>
        <strain evidence="9 10">FP15055 ss-10</strain>
    </source>
</reference>
<keyword evidence="3 8" id="KW-0812">Transmembrane</keyword>
<protein>
    <submittedName>
        <fullName evidence="9">Pantothenate transporter liz1</fullName>
    </submittedName>
</protein>
<evidence type="ECO:0000256" key="6">
    <source>
        <dbReference type="ARBA" id="ARBA00037968"/>
    </source>
</evidence>
<sequence length="521" mass="58575">MLPSLEKLGPEAYLHSTEDASRMARPQLKWWQRFLCIVWDADLYTKSPAERKLVFKLDCLILSTLCLSWWLKYIDQANLANAYVSGMKEDLGILANEYTYMGTAYNVALTVMTLAANLIILKVRPSLWLPMCEVGWGIFTFAQAGAKTSEQMYAFRALLGLFEASYQPVVVFYLGSWYTKTELAKRMMLWFVTGPIGLAFSGFLQAAIYKNLEGVYGIRGWRWLYIICGCMTVPVGFVLFFLLPDFPHNTKSKLFTEEEKTLAQERCARNGTVAPTGKLGMPLVRQVLGHWRFWVIVPTYVLYACSIQDTNYFAIWLANNGFSVSDRNTLSSTMYVITIPFIIFYAYMSDRTGVRWAWLAGPVALACIPTGILALYDAVHTAPFNAVQGAAGQAPGRLLKEMAFMFSGIAYVTHVFYTYVNEICKGHAEERAVVVGAMNALFFSTNCWLPIVIFPQVEAPSFRKGFPATWAFGLACIPLFLLMRVMHKRQLRQLASDEENTSGSDVDEKGERTMGSLGNAA</sequence>
<feature type="transmembrane region" description="Helical" evidence="8">
    <location>
        <begin position="187"/>
        <end position="209"/>
    </location>
</feature>
<dbReference type="AlphaFoldDB" id="A0A0D7B971"/>
<keyword evidence="10" id="KW-1185">Reference proteome</keyword>
<evidence type="ECO:0000313" key="10">
    <source>
        <dbReference type="Proteomes" id="UP000054007"/>
    </source>
</evidence>